<dbReference type="InterPro" id="IPR009057">
    <property type="entry name" value="Homeodomain-like_sf"/>
</dbReference>
<keyword evidence="2 4" id="KW-0238">DNA-binding</keyword>
<comment type="caution">
    <text evidence="6">The sequence shown here is derived from an EMBL/GenBank/DDBJ whole genome shotgun (WGS) entry which is preliminary data.</text>
</comment>
<evidence type="ECO:0000259" key="5">
    <source>
        <dbReference type="PROSITE" id="PS50977"/>
    </source>
</evidence>
<gene>
    <name evidence="6" type="ORF">CFN03_09950</name>
</gene>
<proteinExistence type="predicted"/>
<evidence type="ECO:0000256" key="2">
    <source>
        <dbReference type="ARBA" id="ARBA00023125"/>
    </source>
</evidence>
<feature type="DNA-binding region" description="H-T-H motif" evidence="4">
    <location>
        <begin position="50"/>
        <end position="69"/>
    </location>
</feature>
<evidence type="ECO:0000313" key="7">
    <source>
        <dbReference type="Proteomes" id="UP000216682"/>
    </source>
</evidence>
<dbReference type="Gene3D" id="1.10.357.10">
    <property type="entry name" value="Tetracycline Repressor, domain 2"/>
    <property type="match status" value="1"/>
</dbReference>
<dbReference type="InterPro" id="IPR001647">
    <property type="entry name" value="HTH_TetR"/>
</dbReference>
<dbReference type="PROSITE" id="PS50977">
    <property type="entry name" value="HTH_TETR_2"/>
    <property type="match status" value="1"/>
</dbReference>
<keyword evidence="1" id="KW-0805">Transcription regulation</keyword>
<organism evidence="6 7">
    <name type="scientific">Salinicoccus roseus</name>
    <dbReference type="NCBI Taxonomy" id="45670"/>
    <lineage>
        <taxon>Bacteria</taxon>
        <taxon>Bacillati</taxon>
        <taxon>Bacillota</taxon>
        <taxon>Bacilli</taxon>
        <taxon>Bacillales</taxon>
        <taxon>Staphylococcaceae</taxon>
        <taxon>Salinicoccus</taxon>
    </lineage>
</organism>
<dbReference type="GO" id="GO:0000976">
    <property type="term" value="F:transcription cis-regulatory region binding"/>
    <property type="evidence" value="ECO:0007669"/>
    <property type="project" value="TreeGrafter"/>
</dbReference>
<dbReference type="Proteomes" id="UP000216682">
    <property type="component" value="Unassembled WGS sequence"/>
</dbReference>
<evidence type="ECO:0000256" key="3">
    <source>
        <dbReference type="ARBA" id="ARBA00023163"/>
    </source>
</evidence>
<name>A0A265E5B3_9STAP</name>
<dbReference type="EMBL" id="NPEZ01000004">
    <property type="protein sequence ID" value="OZT76772.1"/>
    <property type="molecule type" value="Genomic_DNA"/>
</dbReference>
<evidence type="ECO:0000256" key="4">
    <source>
        <dbReference type="PROSITE-ProRule" id="PRU00335"/>
    </source>
</evidence>
<evidence type="ECO:0000256" key="1">
    <source>
        <dbReference type="ARBA" id="ARBA00023015"/>
    </source>
</evidence>
<dbReference type="PANTHER" id="PTHR30055">
    <property type="entry name" value="HTH-TYPE TRANSCRIPTIONAL REGULATOR RUTR"/>
    <property type="match status" value="1"/>
</dbReference>
<evidence type="ECO:0000313" key="6">
    <source>
        <dbReference type="EMBL" id="OZT76772.1"/>
    </source>
</evidence>
<accession>A0A265E5B3</accession>
<reference evidence="6 7" key="1">
    <citation type="submission" date="2017-07" db="EMBL/GenBank/DDBJ databases">
        <title>Shotgun whole genome sequences of three halophilic bacterial isolates.</title>
        <authorList>
            <person name="Pozzo T."/>
            <person name="Higdon S.M."/>
            <person name="Quillaguaman J."/>
        </authorList>
    </citation>
    <scope>NUCLEOTIDE SEQUENCE [LARGE SCALE GENOMIC DNA]</scope>
    <source>
        <strain evidence="6 7">BU-1</strain>
    </source>
</reference>
<dbReference type="PRINTS" id="PR00455">
    <property type="entry name" value="HTHTETR"/>
</dbReference>
<dbReference type="PANTHER" id="PTHR30055:SF234">
    <property type="entry name" value="HTH-TYPE TRANSCRIPTIONAL REGULATOR BETI"/>
    <property type="match status" value="1"/>
</dbReference>
<feature type="domain" description="HTH tetR-type" evidence="5">
    <location>
        <begin position="27"/>
        <end position="87"/>
    </location>
</feature>
<dbReference type="InterPro" id="IPR050109">
    <property type="entry name" value="HTH-type_TetR-like_transc_reg"/>
</dbReference>
<dbReference type="GO" id="GO:0003700">
    <property type="term" value="F:DNA-binding transcription factor activity"/>
    <property type="evidence" value="ECO:0007669"/>
    <property type="project" value="TreeGrafter"/>
</dbReference>
<dbReference type="Pfam" id="PF00440">
    <property type="entry name" value="TetR_N"/>
    <property type="match status" value="1"/>
</dbReference>
<keyword evidence="3" id="KW-0804">Transcription</keyword>
<sequence length="227" mass="26092">MGYQLHMYYNSYITGGNVMSKQQSNREKRYQTIIDSAERLFTKNSWETVQMQHIADAAGIGVATLFRYFPKKELVIIAVAEQLLSRELGFFHAIQEKKLSGFEKIEAIFHQYNRLKTPEVIDEAKFIDRFDANIGDIEDYETAAAKYFEIRKEIAVIVKNIVQEGQADGSLPQGASMMDEIMTMINNFGLFARKLALMNDILELEATPDAKQQLSIIHDMYMVRLRS</sequence>
<dbReference type="SUPFAM" id="SSF46689">
    <property type="entry name" value="Homeodomain-like"/>
    <property type="match status" value="1"/>
</dbReference>
<protein>
    <recommendedName>
        <fullName evidence="5">HTH tetR-type domain-containing protein</fullName>
    </recommendedName>
</protein>
<dbReference type="AlphaFoldDB" id="A0A265E5B3"/>